<dbReference type="EMBL" id="JARPUR010000006">
    <property type="protein sequence ID" value="KAK4873623.1"/>
    <property type="molecule type" value="Genomic_DNA"/>
</dbReference>
<comment type="caution">
    <text evidence="2">The sequence shown here is derived from an EMBL/GenBank/DDBJ whole genome shotgun (WGS) entry which is preliminary data.</text>
</comment>
<feature type="signal peptide" evidence="1">
    <location>
        <begin position="1"/>
        <end position="19"/>
    </location>
</feature>
<evidence type="ECO:0000313" key="3">
    <source>
        <dbReference type="Proteomes" id="UP001353858"/>
    </source>
</evidence>
<keyword evidence="1" id="KW-0732">Signal</keyword>
<name>A0AAN7P232_9COLE</name>
<evidence type="ECO:0000313" key="2">
    <source>
        <dbReference type="EMBL" id="KAK4873623.1"/>
    </source>
</evidence>
<accession>A0AAN7P232</accession>
<protein>
    <submittedName>
        <fullName evidence="2">Uncharacterized protein</fullName>
    </submittedName>
</protein>
<feature type="chain" id="PRO_5042976901" evidence="1">
    <location>
        <begin position="20"/>
        <end position="304"/>
    </location>
</feature>
<dbReference type="AlphaFoldDB" id="A0AAN7P232"/>
<dbReference type="Proteomes" id="UP001353858">
    <property type="component" value="Unassembled WGS sequence"/>
</dbReference>
<sequence>MRSNFAWLSIISYLTFANALPTSLVEDVKANSLKDSKVKRAHSDSQESSHMPVVYYKNPTAIKRGTNQPMENWEDLNKESLLNIAPSLYSTYDGKFDDKSLLDYEKGYQYGTNKEKLDEALENAVLKTELYGNPGSFNQYRYFDADERRKKRGTYKLKDRFKRDIELTPEEFLTLLSVWENERRLSQDDYRPTWSRYEPSVDLDDRNDNDVDQDEENWLDTPVVYPHATNRGNPNYMYEDKRNQWGRFSENKKKRFMVARKRNDPTRELRYINGPPQRNDFYTLSHLLANQREPNAPLYHRLVL</sequence>
<keyword evidence="3" id="KW-1185">Reference proteome</keyword>
<proteinExistence type="predicted"/>
<organism evidence="2 3">
    <name type="scientific">Aquatica leii</name>
    <dbReference type="NCBI Taxonomy" id="1421715"/>
    <lineage>
        <taxon>Eukaryota</taxon>
        <taxon>Metazoa</taxon>
        <taxon>Ecdysozoa</taxon>
        <taxon>Arthropoda</taxon>
        <taxon>Hexapoda</taxon>
        <taxon>Insecta</taxon>
        <taxon>Pterygota</taxon>
        <taxon>Neoptera</taxon>
        <taxon>Endopterygota</taxon>
        <taxon>Coleoptera</taxon>
        <taxon>Polyphaga</taxon>
        <taxon>Elateriformia</taxon>
        <taxon>Elateroidea</taxon>
        <taxon>Lampyridae</taxon>
        <taxon>Luciolinae</taxon>
        <taxon>Aquatica</taxon>
    </lineage>
</organism>
<gene>
    <name evidence="2" type="ORF">RN001_012983</name>
</gene>
<evidence type="ECO:0000256" key="1">
    <source>
        <dbReference type="SAM" id="SignalP"/>
    </source>
</evidence>
<reference evidence="3" key="1">
    <citation type="submission" date="2023-01" db="EMBL/GenBank/DDBJ databases">
        <title>Key to firefly adult light organ development and bioluminescence: homeobox transcription factors regulate luciferase expression and transportation to peroxisome.</title>
        <authorList>
            <person name="Fu X."/>
        </authorList>
    </citation>
    <scope>NUCLEOTIDE SEQUENCE [LARGE SCALE GENOMIC DNA]</scope>
</reference>